<reference evidence="2 3" key="1">
    <citation type="submission" date="2018-02" db="EMBL/GenBank/DDBJ databases">
        <title>A novel lanthanide dependent methylotroph, Methylotenera sp. La3113.</title>
        <authorList>
            <person name="Lv H."/>
            <person name="Tani A."/>
        </authorList>
    </citation>
    <scope>NUCLEOTIDE SEQUENCE [LARGE SCALE GENOMIC DNA]</scope>
    <source>
        <strain evidence="2 3">La3113</strain>
    </source>
</reference>
<dbReference type="Gene3D" id="1.10.260.40">
    <property type="entry name" value="lambda repressor-like DNA-binding domains"/>
    <property type="match status" value="1"/>
</dbReference>
<dbReference type="RefSeq" id="WP_135277041.1">
    <property type="nucleotide sequence ID" value="NZ_PQVH01000008.1"/>
</dbReference>
<protein>
    <recommendedName>
        <fullName evidence="1">HTH cro/C1-type domain-containing protein</fullName>
    </recommendedName>
</protein>
<evidence type="ECO:0000313" key="2">
    <source>
        <dbReference type="EMBL" id="TFW71495.1"/>
    </source>
</evidence>
<comment type="caution">
    <text evidence="2">The sequence shown here is derived from an EMBL/GenBank/DDBJ whole genome shotgun (WGS) entry which is preliminary data.</text>
</comment>
<feature type="domain" description="HTH cro/C1-type" evidence="1">
    <location>
        <begin position="16"/>
        <end position="69"/>
    </location>
</feature>
<dbReference type="SMART" id="SM00530">
    <property type="entry name" value="HTH_XRE"/>
    <property type="match status" value="1"/>
</dbReference>
<accession>A0A4Y9VR55</accession>
<organism evidence="2 3">
    <name type="scientific">Methylotenera oryzisoli</name>
    <dbReference type="NCBI Taxonomy" id="2080758"/>
    <lineage>
        <taxon>Bacteria</taxon>
        <taxon>Pseudomonadati</taxon>
        <taxon>Pseudomonadota</taxon>
        <taxon>Betaproteobacteria</taxon>
        <taxon>Nitrosomonadales</taxon>
        <taxon>Methylophilaceae</taxon>
        <taxon>Methylotenera</taxon>
    </lineage>
</organism>
<dbReference type="Pfam" id="PF13560">
    <property type="entry name" value="HTH_31"/>
    <property type="match status" value="1"/>
</dbReference>
<gene>
    <name evidence="2" type="ORF">C3Y98_05200</name>
</gene>
<dbReference type="AlphaFoldDB" id="A0A4Y9VR55"/>
<evidence type="ECO:0000313" key="3">
    <source>
        <dbReference type="Proteomes" id="UP000297706"/>
    </source>
</evidence>
<evidence type="ECO:0000259" key="1">
    <source>
        <dbReference type="PROSITE" id="PS50943"/>
    </source>
</evidence>
<dbReference type="CDD" id="cd00093">
    <property type="entry name" value="HTH_XRE"/>
    <property type="match status" value="1"/>
</dbReference>
<keyword evidence="3" id="KW-1185">Reference proteome</keyword>
<dbReference type="PROSITE" id="PS50943">
    <property type="entry name" value="HTH_CROC1"/>
    <property type="match status" value="1"/>
</dbReference>
<dbReference type="GO" id="GO:0003677">
    <property type="term" value="F:DNA binding"/>
    <property type="evidence" value="ECO:0007669"/>
    <property type="project" value="InterPro"/>
</dbReference>
<dbReference type="InterPro" id="IPR001387">
    <property type="entry name" value="Cro/C1-type_HTH"/>
</dbReference>
<dbReference type="SUPFAM" id="SSF47413">
    <property type="entry name" value="lambda repressor-like DNA-binding domains"/>
    <property type="match status" value="1"/>
</dbReference>
<dbReference type="InterPro" id="IPR010982">
    <property type="entry name" value="Lambda_DNA-bd_dom_sf"/>
</dbReference>
<dbReference type="Proteomes" id="UP000297706">
    <property type="component" value="Unassembled WGS sequence"/>
</dbReference>
<sequence length="120" mass="13228">MSTEITEYLFAIGQRFKSERERLGFTQAQLGEKIEATSRTIGKYEIGETEARISQLLNFMRLGADINYILLGSRAGLVTGEPKASYQNAELDMILNAYAHADELGRAALAAVATFVAKHN</sequence>
<dbReference type="OrthoDB" id="7011085at2"/>
<dbReference type="EMBL" id="PQVH01000008">
    <property type="protein sequence ID" value="TFW71495.1"/>
    <property type="molecule type" value="Genomic_DNA"/>
</dbReference>
<proteinExistence type="predicted"/>
<name>A0A4Y9VR55_9PROT</name>